<dbReference type="InterPro" id="IPR058525">
    <property type="entry name" value="DUF8212"/>
</dbReference>
<evidence type="ECO:0000313" key="3">
    <source>
        <dbReference type="EMBL" id="ELA29415.1"/>
    </source>
</evidence>
<name>L2FTE0_COLFN</name>
<dbReference type="EMBL" id="KB020859">
    <property type="protein sequence ID" value="ELA29415.1"/>
    <property type="molecule type" value="Genomic_DNA"/>
</dbReference>
<organism evidence="3">
    <name type="scientific">Colletotrichum fructicola (strain Nara gc5)</name>
    <name type="common">Anthracnose fungus</name>
    <name type="synonym">Colletotrichum gloeosporioides (strain Nara gc5)</name>
    <dbReference type="NCBI Taxonomy" id="1213859"/>
    <lineage>
        <taxon>Eukaryota</taxon>
        <taxon>Fungi</taxon>
        <taxon>Dikarya</taxon>
        <taxon>Ascomycota</taxon>
        <taxon>Pezizomycotina</taxon>
        <taxon>Sordariomycetes</taxon>
        <taxon>Hypocreomycetidae</taxon>
        <taxon>Glomerellales</taxon>
        <taxon>Glomerellaceae</taxon>
        <taxon>Colletotrichum</taxon>
        <taxon>Colletotrichum gloeosporioides species complex</taxon>
    </lineage>
</organism>
<dbReference type="InParanoid" id="L2FTE0"/>
<evidence type="ECO:0000259" key="2">
    <source>
        <dbReference type="Pfam" id="PF26640"/>
    </source>
</evidence>
<evidence type="ECO:0000313" key="4">
    <source>
        <dbReference type="EMBL" id="KAF4487420.1"/>
    </source>
</evidence>
<dbReference type="Proteomes" id="UP000011096">
    <property type="component" value="Unassembled WGS sequence"/>
</dbReference>
<reference evidence="4 5" key="2">
    <citation type="submission" date="2012-08" db="EMBL/GenBank/DDBJ databases">
        <authorList>
            <person name="Gan P.H.P."/>
            <person name="Ikeda K."/>
            <person name="Irieda H."/>
            <person name="Narusaka M."/>
            <person name="O'Connell R.J."/>
            <person name="Narusaka Y."/>
            <person name="Takano Y."/>
            <person name="Kubo Y."/>
            <person name="Shirasu K."/>
        </authorList>
    </citation>
    <scope>NUCLEOTIDE SEQUENCE [LARGE SCALE GENOMIC DNA]</scope>
    <source>
        <strain evidence="4 5">Nara gc5</strain>
    </source>
</reference>
<dbReference type="HOGENOM" id="CLU_000288_138_11_1"/>
<feature type="domain" description="Heterokaryon incompatibility" evidence="1">
    <location>
        <begin position="22"/>
        <end position="93"/>
    </location>
</feature>
<dbReference type="PANTHER" id="PTHR10622">
    <property type="entry name" value="HET DOMAIN-CONTAINING PROTEIN"/>
    <property type="match status" value="1"/>
</dbReference>
<evidence type="ECO:0000259" key="1">
    <source>
        <dbReference type="Pfam" id="PF06985"/>
    </source>
</evidence>
<dbReference type="AlphaFoldDB" id="L2FTE0"/>
<dbReference type="Pfam" id="PF06985">
    <property type="entry name" value="HET"/>
    <property type="match status" value="1"/>
</dbReference>
<reference evidence="3" key="1">
    <citation type="submission" date="2012-08" db="EMBL/GenBank/DDBJ databases">
        <title>Genome analysis of Colletotrichum orbiculare and Colletotrichum fructicola.</title>
        <authorList>
            <person name="Gan P.H.P."/>
            <person name="Ikeda K."/>
            <person name="Irieda H."/>
            <person name="Narusaka M."/>
            <person name="O'Connell R.J."/>
            <person name="Narusaka Y."/>
            <person name="Takano Y."/>
            <person name="Kubo Y."/>
            <person name="Shirasu K."/>
        </authorList>
    </citation>
    <scope>NUCLEOTIDE SEQUENCE</scope>
    <source>
        <strain evidence="3">Nara gc5</strain>
    </source>
</reference>
<evidence type="ECO:0000313" key="5">
    <source>
        <dbReference type="Proteomes" id="UP000011096"/>
    </source>
</evidence>
<gene>
    <name evidence="3" type="ORF">CGGC5_10090</name>
    <name evidence="4" type="ORF">CGGC5_v006250</name>
</gene>
<dbReference type="InterPro" id="IPR010730">
    <property type="entry name" value="HET"/>
</dbReference>
<accession>L2FTE0</accession>
<feature type="domain" description="DUF8212" evidence="2">
    <location>
        <begin position="229"/>
        <end position="302"/>
    </location>
</feature>
<dbReference type="Pfam" id="PF26640">
    <property type="entry name" value="DUF8212"/>
    <property type="match status" value="1"/>
</dbReference>
<dbReference type="EMBL" id="ANPB02000003">
    <property type="protein sequence ID" value="KAF4487420.1"/>
    <property type="molecule type" value="Genomic_DNA"/>
</dbReference>
<dbReference type="STRING" id="1213859.L2FTE0"/>
<keyword evidence="5" id="KW-1185">Reference proteome</keyword>
<protein>
    <submittedName>
        <fullName evidence="3">Het domain-containing protein</fullName>
    </submittedName>
    <submittedName>
        <fullName evidence="4">Vegetative incompatibility protein HET-E-1</fullName>
    </submittedName>
</protein>
<sequence length="690" mass="78168">MRLVNAKSLQFEEFFGEGIPKYAILSHTWTDGQEVTLQEFSAQKARNKSGWTKIQRTAQLALEDELHHIWIDTCCIDKTSSAELTEAINSMMAVGLGQNYKEDAFRRSRWFTRGWTLQELLAPSKLIFISTEWTRFGTRDEMAYVVSDITGIDTEFLHPPEGKENNDFSANNMATASTRSLRARLDSASIAQRMSWASKRRTTRVEDAAYCLLGIFDINMPLLYGEGPKAFLRLQEQIMMQSDDQSLLAWNFEGFETKQVGGDRSRGESWRADCLHGQTYAGLFATSPSAFSTCQNIERVNIGKPTPHSFITNKGLRFELTLGPSTKYPRAFLQCQDKRAPASVVALSLGLTGEGIYVRARLPLALVDYQLLLRFRPTELYALKYGDYTMPRATGKDYTIMKRDLPEDVKVLRAWGESGSLEPDSQIILQSNGRDDKLTGGTLLLCDHISGKPKFVLVVVSKRQSAISDEGPLEMSGLIELDRLEDCWSNTWDSTHPLNSENLSRMLEEAKRHHFDQWPDCGIKSTVYAADGIYTTTTEVQFCFGKPVIFVDASLKLRPHDDIQSLWRQLPWWLRYHIRGHSGINRAMLLLVLAPRICTIVIELLARKAARTLEAAVYPWYMVPLMTDYVFLPAGDPPRFLVSTLARGRKETVQTLKRRAAISLLAYLSCKLIGSDTLLERFKKFLASKK</sequence>
<dbReference type="PANTHER" id="PTHR10622:SF10">
    <property type="entry name" value="HET DOMAIN-CONTAINING PROTEIN"/>
    <property type="match status" value="1"/>
</dbReference>
<dbReference type="OrthoDB" id="20872at2759"/>
<proteinExistence type="predicted"/>
<reference evidence="4 5" key="3">
    <citation type="submission" date="2020-04" db="EMBL/GenBank/DDBJ databases">
        <title>Genome sequencing and assembly of multiple isolates from the Colletotrichum gloeosporioides species complex.</title>
        <authorList>
            <person name="Gan P."/>
            <person name="Shirasu K."/>
        </authorList>
    </citation>
    <scope>NUCLEOTIDE SEQUENCE [LARGE SCALE GENOMIC DNA]</scope>
    <source>
        <strain evidence="4 5">Nara gc5</strain>
    </source>
</reference>